<feature type="region of interest" description="Disordered" evidence="2">
    <location>
        <begin position="1186"/>
        <end position="1206"/>
    </location>
</feature>
<evidence type="ECO:0000256" key="2">
    <source>
        <dbReference type="SAM" id="MobiDB-lite"/>
    </source>
</evidence>
<accession>A0ABM0M2L9</accession>
<dbReference type="Gene3D" id="1.25.10.10">
    <property type="entry name" value="Leucine-rich Repeat Variant"/>
    <property type="match status" value="3"/>
</dbReference>
<dbReference type="InterPro" id="IPR016024">
    <property type="entry name" value="ARM-type_fold"/>
</dbReference>
<feature type="region of interest" description="Disordered" evidence="2">
    <location>
        <begin position="1530"/>
        <end position="1564"/>
    </location>
</feature>
<protein>
    <submittedName>
        <fullName evidence="4">HEAT repeat-containing protein 5B-like</fullName>
    </submittedName>
</protein>
<dbReference type="InterPro" id="IPR046837">
    <property type="entry name" value="Laa1/Sip1/HEATR5-like_HEAT"/>
</dbReference>
<dbReference type="GeneID" id="100373914"/>
<dbReference type="PANTHER" id="PTHR21663:SF0">
    <property type="entry name" value="HEAT REPEAT-CONTAINING PROTEIN 5B"/>
    <property type="match status" value="1"/>
</dbReference>
<name>A0ABM0M2L9_SACKO</name>
<dbReference type="Pfam" id="PF20210">
    <property type="entry name" value="Laa1_Sip1_HTR5"/>
    <property type="match status" value="1"/>
</dbReference>
<organism evidence="3 4">
    <name type="scientific">Saccoglossus kowalevskii</name>
    <name type="common">Acorn worm</name>
    <dbReference type="NCBI Taxonomy" id="10224"/>
    <lineage>
        <taxon>Eukaryota</taxon>
        <taxon>Metazoa</taxon>
        <taxon>Hemichordata</taxon>
        <taxon>Enteropneusta</taxon>
        <taxon>Harrimaniidae</taxon>
        <taxon>Saccoglossus</taxon>
    </lineage>
</organism>
<proteinExistence type="inferred from homology"/>
<evidence type="ECO:0000256" key="1">
    <source>
        <dbReference type="ARBA" id="ARBA00008304"/>
    </source>
</evidence>
<comment type="similarity">
    <text evidence="1">Belongs to the HEATR5 family.</text>
</comment>
<dbReference type="InterPro" id="IPR040108">
    <property type="entry name" value="Laa1/Sip1/HEATR5"/>
</dbReference>
<gene>
    <name evidence="4" type="primary">LOC100373914</name>
</gene>
<dbReference type="RefSeq" id="XP_006814260.1">
    <property type="nucleotide sequence ID" value="XM_006814197.1"/>
</dbReference>
<evidence type="ECO:0000313" key="3">
    <source>
        <dbReference type="Proteomes" id="UP000694865"/>
    </source>
</evidence>
<dbReference type="InterPro" id="IPR011989">
    <property type="entry name" value="ARM-like"/>
</dbReference>
<dbReference type="PANTHER" id="PTHR21663">
    <property type="entry name" value="HYPOTHETICAL HEAT DOMAIN-CONTAINING"/>
    <property type="match status" value="1"/>
</dbReference>
<dbReference type="SUPFAM" id="SSF48371">
    <property type="entry name" value="ARM repeat"/>
    <property type="match status" value="3"/>
</dbReference>
<sequence length="2067" mass="224875">MELSHSLLLNEEALLQIAASKKPVFIFEWLRFLDKVLVAAQKSDIKESQNKLVQQLTNQIHESPGPPTRKLLGKCLATLYHVGDTFTLFETVNKCNDIVKSKDDSPSFLPAKLAAVACIGAMYEKLGRMVGGTFPENIQNLVKGLKNAESQGRSEIMLCLQKILAGLGTVAQSYHKEIYKAARNALVDRSMAVRCASTKCILELIKWAPFIYTTELENLASQCFRALDSSNYDVRCAVAKVLGVLMATSQTNRSPDPKVKKTSTEEVLNILASGFLKGGSGFLKGGGGELLKGGTVNREIRVGVTQAYVIFVNTMGGLWFERNITTVLNHVLELVAHPRASPSHVDAVYARKCVSFILRSLLGGMIGEKAQMSAAKEICVIITKQMNLVSDDSLESTDSKSGNNEIALSQHVLVCALQELGSLVKGLGTCANNLVAEAASGIVEPVVSVLLHPAPSARLGAAWCLRCIAVALPSQLTILLDRCTDRINSLKASPEAVSGYSFALAALLGGVHESALGIPHAKGKAIFNIGEDLLRTASQNSRMSLHRTQAGWLILGAVMTLGASVVRQHLPKMLLLWRNAFPRSAKELDSEKARGDAFTWQVTLEGRAGALCTMRSFILHCSELVTDDVIRRLMTPLDCAMSMMANIPGVIKMYGAHLKACAAMVRLRLYETLALLPPQSYEGSLSSLLRELVAEFTLTDNPANTTTSTLRSMCHVDDSIILQSWLQETDHKSIEMQLQPNSASGSGALEHDPSSIYLRIAVGDAVPGPLPLGVAVIDASVILFGKVFSRVAHKHRLQMLEHFGECIKQAKSTRQQAVQINIFTAVLSALKGLAEAKGRLKNADVQRAANNLIMSALTNSNPILRCAAGEAVGRMAQVIADSSFIAQTAQNCFDRLKTARDVVSRTGNSLALGCLHRYVGGMGAGHHLNTSVSILLALAQDITSPQVQVWSLHALALIADSGGPMFRGYVEPTLSLCLQLLLTVPPATVEVHQCLGRCLAALITTLGPELQANTITLSTCRSSCLVGCAIMQDHPDSLVGAEAIACLQQLHMFAPRHVNLSTLVPHLCKTLKSPHLLLRLSAVACLRQLSQREAREVCEHAMTLVVESNNKQPSMGKDNSDDNDSITMTETGLEGVLFEMLDKENDSKLRSDIHDTLISMLQELAAENSTHWMILCKDVLQQASTDSKATTPAIEEPTDPDKDEKEVEQMGESEQAFKILGAVVTHPTVAPRWPTRVFATECVRRIISVCDGNTVHFNLALAREMKSRTAKGDYLVLHLSDLVRMAFMAATSESDQLRKEGLRLLQDVINKFAKVPEPEFPGHFILEQFQAQVSAALRPAFSPDTPPDVTAMACQVSSTWIGSGVALTLNDLRRVHQLLVSSLAKLKTGNKGAPSMLYSESATTMEKLAVLKAWAEVYIVAMQQNQTPPSQSQLSDMNGDFDEEKPTESLLTLVQPELASLSKHWLAALRDHALLSLPQEYSSQLPPEGGAFYNAETMENARPHYRNSWPPMLYAAALWLNDRGFANVEKEKKDKRSNSFGNNDGTRVMTGRGGASVMAEAEKTPEEINSDRFHLIQSICVEALCNPRSSEPIETVSMCLKALHAMLDTPWPRTKLGKDQALAIELLNVLHRLLLTRDMPITQLAVMDVVKQVIIAMEENLEQMKAEKKQGGDGCKDVILGEGGENGDIIPGQSLVFAVLEVCLCVLIRQLPALNPSMPSTHIHVVSNLQLSEESNQLVSRAVSVMAKLPDLCSAAGSVSILPTILFLTTGVIRETSLISMSDYSVPLPVAASLQSLKLLTSSPYTQNSHCSDDWIALLRSALATLLDFVKPGVDTKEKNKTDECCIMLAVAMFIMTAPSSVSTVPSIQSECIELFVRAFKSDRQVVRIKCLQTLASIIQHPQREVSTPFIHALGPKIVEYLHQVGSNKAAHEDQFTVVIEALKGLENLVALTDETYRIQLAALLVPTLISFLLDSNTLPSATKFGHSLHDYSLQRLMKIGPQYPTVFKTIMNTAPDLKSKLEAAVRANQATAKKAAALAAAHKPKVLQQPAQPSIKLKTNFSNFTG</sequence>
<evidence type="ECO:0000313" key="4">
    <source>
        <dbReference type="RefSeq" id="XP_006814260.1"/>
    </source>
</evidence>
<dbReference type="Pfam" id="PF25468">
    <property type="entry name" value="HEAT_HEATR5A"/>
    <property type="match status" value="1"/>
</dbReference>
<reference evidence="4" key="1">
    <citation type="submission" date="2025-08" db="UniProtKB">
        <authorList>
            <consortium name="RefSeq"/>
        </authorList>
    </citation>
    <scope>IDENTIFICATION</scope>
    <source>
        <tissue evidence="4">Testes</tissue>
    </source>
</reference>
<keyword evidence="3" id="KW-1185">Reference proteome</keyword>
<dbReference type="Proteomes" id="UP000694865">
    <property type="component" value="Unplaced"/>
</dbReference>